<proteinExistence type="predicted"/>
<name>A0AAE0M8B8_9PEZI</name>
<gene>
    <name evidence="1" type="ORF">B0H66DRAFT_602456</name>
</gene>
<keyword evidence="2" id="KW-1185">Reference proteome</keyword>
<protein>
    <submittedName>
        <fullName evidence="1">Carbohydrate-binding module family 13 protein</fullName>
    </submittedName>
</protein>
<dbReference type="Proteomes" id="UP001283341">
    <property type="component" value="Unassembled WGS sequence"/>
</dbReference>
<dbReference type="EMBL" id="JAUEDM010000003">
    <property type="protein sequence ID" value="KAK3323042.1"/>
    <property type="molecule type" value="Genomic_DNA"/>
</dbReference>
<dbReference type="InterPro" id="IPR035992">
    <property type="entry name" value="Ricin_B-like_lectins"/>
</dbReference>
<organism evidence="1 2">
    <name type="scientific">Apodospora peruviana</name>
    <dbReference type="NCBI Taxonomy" id="516989"/>
    <lineage>
        <taxon>Eukaryota</taxon>
        <taxon>Fungi</taxon>
        <taxon>Dikarya</taxon>
        <taxon>Ascomycota</taxon>
        <taxon>Pezizomycotina</taxon>
        <taxon>Sordariomycetes</taxon>
        <taxon>Sordariomycetidae</taxon>
        <taxon>Sordariales</taxon>
        <taxon>Lasiosphaeriaceae</taxon>
        <taxon>Apodospora</taxon>
    </lineage>
</organism>
<comment type="caution">
    <text evidence="1">The sequence shown here is derived from an EMBL/GenBank/DDBJ whole genome shotgun (WGS) entry which is preliminary data.</text>
</comment>
<evidence type="ECO:0000313" key="1">
    <source>
        <dbReference type="EMBL" id="KAK3323042.1"/>
    </source>
</evidence>
<dbReference type="AlphaFoldDB" id="A0AAE0M8B8"/>
<dbReference type="Gene3D" id="2.80.10.50">
    <property type="match status" value="1"/>
</dbReference>
<reference evidence="1" key="2">
    <citation type="submission" date="2023-06" db="EMBL/GenBank/DDBJ databases">
        <authorList>
            <consortium name="Lawrence Berkeley National Laboratory"/>
            <person name="Haridas S."/>
            <person name="Hensen N."/>
            <person name="Bonometti L."/>
            <person name="Westerberg I."/>
            <person name="Brannstrom I.O."/>
            <person name="Guillou S."/>
            <person name="Cros-Aarteil S."/>
            <person name="Calhoun S."/>
            <person name="Kuo A."/>
            <person name="Mondo S."/>
            <person name="Pangilinan J."/>
            <person name="Riley R."/>
            <person name="Labutti K."/>
            <person name="Andreopoulos B."/>
            <person name="Lipzen A."/>
            <person name="Chen C."/>
            <person name="Yanf M."/>
            <person name="Daum C."/>
            <person name="Ng V."/>
            <person name="Clum A."/>
            <person name="Steindorff A."/>
            <person name="Ohm R."/>
            <person name="Martin F."/>
            <person name="Silar P."/>
            <person name="Natvig D."/>
            <person name="Lalanne C."/>
            <person name="Gautier V."/>
            <person name="Ament-Velasquez S.L."/>
            <person name="Kruys A."/>
            <person name="Hutchinson M.I."/>
            <person name="Powell A.J."/>
            <person name="Barry K."/>
            <person name="Miller A.N."/>
            <person name="Grigoriev I.V."/>
            <person name="Debuchy R."/>
            <person name="Gladieux P."/>
            <person name="Thoren M.H."/>
            <person name="Johannesson H."/>
        </authorList>
    </citation>
    <scope>NUCLEOTIDE SEQUENCE</scope>
    <source>
        <strain evidence="1">CBS 118394</strain>
    </source>
</reference>
<dbReference type="SUPFAM" id="SSF50370">
    <property type="entry name" value="Ricin B-like lectins"/>
    <property type="match status" value="1"/>
</dbReference>
<accession>A0AAE0M8B8</accession>
<reference evidence="1" key="1">
    <citation type="journal article" date="2023" name="Mol. Phylogenet. Evol.">
        <title>Genome-scale phylogeny and comparative genomics of the fungal order Sordariales.</title>
        <authorList>
            <person name="Hensen N."/>
            <person name="Bonometti L."/>
            <person name="Westerberg I."/>
            <person name="Brannstrom I.O."/>
            <person name="Guillou S."/>
            <person name="Cros-Aarteil S."/>
            <person name="Calhoun S."/>
            <person name="Haridas S."/>
            <person name="Kuo A."/>
            <person name="Mondo S."/>
            <person name="Pangilinan J."/>
            <person name="Riley R."/>
            <person name="LaButti K."/>
            <person name="Andreopoulos B."/>
            <person name="Lipzen A."/>
            <person name="Chen C."/>
            <person name="Yan M."/>
            <person name="Daum C."/>
            <person name="Ng V."/>
            <person name="Clum A."/>
            <person name="Steindorff A."/>
            <person name="Ohm R.A."/>
            <person name="Martin F."/>
            <person name="Silar P."/>
            <person name="Natvig D.O."/>
            <person name="Lalanne C."/>
            <person name="Gautier V."/>
            <person name="Ament-Velasquez S.L."/>
            <person name="Kruys A."/>
            <person name="Hutchinson M.I."/>
            <person name="Powell A.J."/>
            <person name="Barry K."/>
            <person name="Miller A.N."/>
            <person name="Grigoriev I.V."/>
            <person name="Debuchy R."/>
            <person name="Gladieux P."/>
            <person name="Hiltunen Thoren M."/>
            <person name="Johannesson H."/>
        </authorList>
    </citation>
    <scope>NUCLEOTIDE SEQUENCE</scope>
    <source>
        <strain evidence="1">CBS 118394</strain>
    </source>
</reference>
<evidence type="ECO:0000313" key="2">
    <source>
        <dbReference type="Proteomes" id="UP001283341"/>
    </source>
</evidence>
<sequence>MQTMDISKTYILTNNLTGSDYAFGIVFNDTAPVMDSTARLISNDHWFLTQTKLASYYRMHILPKGRPFAFDVISSNGRNSGMLYMGTTNDQYPGQYWRFDKWANGGGYRLSNNFAGSDMHLDIRSDTLEPYLAAGDYLGQHWTPTPTTLSSGLIAGIVIGSVVALEVLL</sequence>